<keyword evidence="7" id="KW-1185">Reference proteome</keyword>
<dbReference type="InterPro" id="IPR009057">
    <property type="entry name" value="Homeodomain-like_sf"/>
</dbReference>
<evidence type="ECO:0000259" key="5">
    <source>
        <dbReference type="PROSITE" id="PS50977"/>
    </source>
</evidence>
<dbReference type="Pfam" id="PF17932">
    <property type="entry name" value="TetR_C_24"/>
    <property type="match status" value="2"/>
</dbReference>
<dbReference type="SUPFAM" id="SSF48498">
    <property type="entry name" value="Tetracyclin repressor-like, C-terminal domain"/>
    <property type="match status" value="2"/>
</dbReference>
<keyword evidence="3" id="KW-0804">Transcription</keyword>
<evidence type="ECO:0000256" key="3">
    <source>
        <dbReference type="ARBA" id="ARBA00023163"/>
    </source>
</evidence>
<dbReference type="PRINTS" id="PR00455">
    <property type="entry name" value="HTHTETR"/>
</dbReference>
<keyword evidence="2 4" id="KW-0238">DNA-binding</keyword>
<dbReference type="PANTHER" id="PTHR30055">
    <property type="entry name" value="HTH-TYPE TRANSCRIPTIONAL REGULATOR RUTR"/>
    <property type="match status" value="1"/>
</dbReference>
<dbReference type="PROSITE" id="PS01081">
    <property type="entry name" value="HTH_TETR_1"/>
    <property type="match status" value="2"/>
</dbReference>
<evidence type="ECO:0000256" key="1">
    <source>
        <dbReference type="ARBA" id="ARBA00023015"/>
    </source>
</evidence>
<name>A0A974PNB9_9HYPH</name>
<accession>A0A974PNB9</accession>
<feature type="domain" description="HTH tetR-type" evidence="5">
    <location>
        <begin position="234"/>
        <end position="294"/>
    </location>
</feature>
<dbReference type="InterPro" id="IPR001647">
    <property type="entry name" value="HTH_TetR"/>
</dbReference>
<dbReference type="PANTHER" id="PTHR30055:SF234">
    <property type="entry name" value="HTH-TYPE TRANSCRIPTIONAL REGULATOR BETI"/>
    <property type="match status" value="1"/>
</dbReference>
<feature type="DNA-binding region" description="H-T-H motif" evidence="4">
    <location>
        <begin position="41"/>
        <end position="60"/>
    </location>
</feature>
<dbReference type="GO" id="GO:0003700">
    <property type="term" value="F:DNA-binding transcription factor activity"/>
    <property type="evidence" value="ECO:0007669"/>
    <property type="project" value="TreeGrafter"/>
</dbReference>
<evidence type="ECO:0000256" key="2">
    <source>
        <dbReference type="ARBA" id="ARBA00023125"/>
    </source>
</evidence>
<organism evidence="6 7">
    <name type="scientific">Xanthobacter dioxanivorans</name>
    <dbReference type="NCBI Taxonomy" id="2528964"/>
    <lineage>
        <taxon>Bacteria</taxon>
        <taxon>Pseudomonadati</taxon>
        <taxon>Pseudomonadota</taxon>
        <taxon>Alphaproteobacteria</taxon>
        <taxon>Hyphomicrobiales</taxon>
        <taxon>Xanthobacteraceae</taxon>
        <taxon>Xanthobacter</taxon>
    </lineage>
</organism>
<evidence type="ECO:0000256" key="4">
    <source>
        <dbReference type="PROSITE-ProRule" id="PRU00335"/>
    </source>
</evidence>
<dbReference type="InterPro" id="IPR050109">
    <property type="entry name" value="HTH-type_TetR-like_transc_reg"/>
</dbReference>
<dbReference type="PROSITE" id="PS50977">
    <property type="entry name" value="HTH_TETR_2"/>
    <property type="match status" value="2"/>
</dbReference>
<dbReference type="RefSeq" id="WP_203193689.1">
    <property type="nucleotide sequence ID" value="NZ_CP063362.1"/>
</dbReference>
<dbReference type="Pfam" id="PF00440">
    <property type="entry name" value="TetR_N"/>
    <property type="match status" value="2"/>
</dbReference>
<dbReference type="InterPro" id="IPR023772">
    <property type="entry name" value="DNA-bd_HTH_TetR-type_CS"/>
</dbReference>
<dbReference type="Gene3D" id="1.10.357.10">
    <property type="entry name" value="Tetracycline Repressor, domain 2"/>
    <property type="match status" value="2"/>
</dbReference>
<protein>
    <submittedName>
        <fullName evidence="6">TetR/AcrR family transcriptional regulator</fullName>
    </submittedName>
</protein>
<dbReference type="AlphaFoldDB" id="A0A974PNB9"/>
<dbReference type="EMBL" id="CP063362">
    <property type="protein sequence ID" value="QRG06778.1"/>
    <property type="molecule type" value="Genomic_DNA"/>
</dbReference>
<dbReference type="GO" id="GO:0000976">
    <property type="term" value="F:transcription cis-regulatory region binding"/>
    <property type="evidence" value="ECO:0007669"/>
    <property type="project" value="TreeGrafter"/>
</dbReference>
<dbReference type="SUPFAM" id="SSF46689">
    <property type="entry name" value="Homeodomain-like"/>
    <property type="match status" value="2"/>
</dbReference>
<dbReference type="InterPro" id="IPR036271">
    <property type="entry name" value="Tet_transcr_reg_TetR-rel_C_sf"/>
</dbReference>
<evidence type="ECO:0000313" key="7">
    <source>
        <dbReference type="Proteomes" id="UP000596427"/>
    </source>
</evidence>
<dbReference type="Proteomes" id="UP000596427">
    <property type="component" value="Chromosome"/>
</dbReference>
<keyword evidence="1" id="KW-0805">Transcription regulation</keyword>
<dbReference type="KEGG" id="xdi:EZH22_28580"/>
<evidence type="ECO:0000313" key="6">
    <source>
        <dbReference type="EMBL" id="QRG06778.1"/>
    </source>
</evidence>
<feature type="DNA-binding region" description="H-T-H motif" evidence="4">
    <location>
        <begin position="257"/>
        <end position="276"/>
    </location>
</feature>
<reference evidence="6 7" key="1">
    <citation type="submission" date="2020-10" db="EMBL/GenBank/DDBJ databases">
        <title>Degradation of 1,4-Dioxane by Xanthobacter sp. YN2, via a Novel Group-2 Soluble Di-Iron Monooxygenase.</title>
        <authorList>
            <person name="Ma F."/>
            <person name="Wang Y."/>
            <person name="Yang J."/>
            <person name="Guo H."/>
            <person name="Su D."/>
            <person name="Yu L."/>
        </authorList>
    </citation>
    <scope>NUCLEOTIDE SEQUENCE [LARGE SCALE GENOMIC DNA]</scope>
    <source>
        <strain evidence="6 7">YN2</strain>
    </source>
</reference>
<sequence>MEENLPHSPGDEPYGKSVQTRRAILLAAAKLFSKEGYNATTMRRIAEAANLEAGSIYYHFKSKDQILDEVLDIGVRQLYEQIRRNVERARAEDDPFRKTFAQLVDTHLCFLLKESDFTSANIRNFPILSDKRRRAHRPLREAYAQLWRSFLQHHQDAGNLRGDISVTLVSQFILGAMNWTAEWYDSERYPVSLLSERLSELLLDGMCTKRGGTVRKSVEFIDLTDGLEPAGKAERTRHQILRAAARVLRESGYKAATMRRVASEAGLEAGSVYYHFGSKEKILDEVLDLGLRDLLNGVSHATAIWTNKEDHRNRITTAIATHMAYLFRASEFTSANIRIYGMLPEGIRSRHRPVRHQYAEFWDRLLREAQTTGALRSDIEVVPLRQAMLGALNWTVEWFDPGKGDQHEYYTLSAFTDLLIRMLLDGISANGSAPKIT</sequence>
<proteinExistence type="predicted"/>
<dbReference type="Gene3D" id="1.10.10.60">
    <property type="entry name" value="Homeodomain-like"/>
    <property type="match status" value="2"/>
</dbReference>
<gene>
    <name evidence="6" type="ORF">EZH22_28580</name>
</gene>
<feature type="domain" description="HTH tetR-type" evidence="5">
    <location>
        <begin position="18"/>
        <end position="78"/>
    </location>
</feature>
<dbReference type="InterPro" id="IPR041490">
    <property type="entry name" value="KstR2_TetR_C"/>
</dbReference>